<reference evidence="2" key="1">
    <citation type="submission" date="2025-08" db="UniProtKB">
        <authorList>
            <consortium name="RefSeq"/>
        </authorList>
    </citation>
    <scope>IDENTIFICATION</scope>
</reference>
<evidence type="ECO:0000256" key="1">
    <source>
        <dbReference type="SAM" id="SignalP"/>
    </source>
</evidence>
<keyword evidence="1" id="KW-0732">Signal</keyword>
<feature type="signal peptide" evidence="1">
    <location>
        <begin position="1"/>
        <end position="21"/>
    </location>
</feature>
<dbReference type="RefSeq" id="XP_013161522.1">
    <property type="nucleotide sequence ID" value="XM_013306068.1"/>
</dbReference>
<name>A0AAJ7E3Q2_PAPXU</name>
<accession>A0AAJ7E3Q2</accession>
<protein>
    <submittedName>
        <fullName evidence="2">Uncharacterized protein LOC106113344</fullName>
    </submittedName>
</protein>
<dbReference type="AlphaFoldDB" id="A0AAJ7E3Q2"/>
<feature type="chain" id="PRO_5042576297" evidence="1">
    <location>
        <begin position="22"/>
        <end position="135"/>
    </location>
</feature>
<proteinExistence type="predicted"/>
<sequence>MRQLYLSFLAILMLVLPSAKCSDLGRDGFNFYKDYARGRSDDNLPEEPLPEKMLYFYRTPVQLRSDVVLNDHQEYRKRRGNVFKSYMINKDVGTDETRRKRSSKSLESLTLHSTHPYRITNNIYEEKMERTALHY</sequence>
<dbReference type="GeneID" id="106113344"/>
<dbReference type="KEGG" id="pxu:106113344"/>
<organism evidence="2">
    <name type="scientific">Papilio xuthus</name>
    <name type="common">Asian swallowtail butterfly</name>
    <dbReference type="NCBI Taxonomy" id="66420"/>
    <lineage>
        <taxon>Eukaryota</taxon>
        <taxon>Metazoa</taxon>
        <taxon>Ecdysozoa</taxon>
        <taxon>Arthropoda</taxon>
        <taxon>Hexapoda</taxon>
        <taxon>Insecta</taxon>
        <taxon>Pterygota</taxon>
        <taxon>Neoptera</taxon>
        <taxon>Endopterygota</taxon>
        <taxon>Lepidoptera</taxon>
        <taxon>Glossata</taxon>
        <taxon>Ditrysia</taxon>
        <taxon>Papilionoidea</taxon>
        <taxon>Papilionidae</taxon>
        <taxon>Papilioninae</taxon>
        <taxon>Papilio</taxon>
    </lineage>
</organism>
<gene>
    <name evidence="2" type="primary">LOC106113344</name>
</gene>
<dbReference type="Proteomes" id="UP000694872">
    <property type="component" value="Unplaced"/>
</dbReference>
<evidence type="ECO:0000313" key="2">
    <source>
        <dbReference type="RefSeq" id="XP_013161522.1"/>
    </source>
</evidence>